<dbReference type="AlphaFoldDB" id="A0AAE3ZMU0"/>
<comment type="caution">
    <text evidence="5">The sequence shown here is derived from an EMBL/GenBank/DDBJ whole genome shotgun (WGS) entry which is preliminary data.</text>
</comment>
<dbReference type="InterPro" id="IPR050204">
    <property type="entry name" value="AraC_XylS_family_regulators"/>
</dbReference>
<dbReference type="SUPFAM" id="SSF46689">
    <property type="entry name" value="Homeodomain-like"/>
    <property type="match status" value="2"/>
</dbReference>
<keyword evidence="1" id="KW-0805">Transcription regulation</keyword>
<sequence length="311" mass="32254">MDVLSQVLAVSGVRGSAGACLDAAGPWGFGRPGVAGEATVYALTSGSALLTVAGRTVVRLRPGDVALLPTGATHTMAGSAGAPTPVCDGAAVRVAREAGVPVAAGGGGGGAVTRLVGVSYVHDAPLLAMLPAVLHVPAERAGPLGGMVGAVEREFADPGAPASSFVLDRLVDLLQAHVLRGWITGTPIIDAAWWAVLRDPQLSAVVASIHDRPDLPWTAAGLAEVAAMSKSTLHRRFLAATGMNPVGYLTRWRMSVAANRLRDLDEPVERVARAVGYTSVFAFTRAFHRERGMPPSRFRRFSREPRPAAPA</sequence>
<dbReference type="PROSITE" id="PS01124">
    <property type="entry name" value="HTH_ARAC_FAMILY_2"/>
    <property type="match status" value="1"/>
</dbReference>
<proteinExistence type="predicted"/>
<accession>A0AAE3ZMU0</accession>
<name>A0AAE3ZMU0_9ACTN</name>
<dbReference type="PANTHER" id="PTHR46796:SF13">
    <property type="entry name" value="HTH-TYPE TRANSCRIPTIONAL ACTIVATOR RHAS"/>
    <property type="match status" value="1"/>
</dbReference>
<dbReference type="InterPro" id="IPR032783">
    <property type="entry name" value="AraC_lig"/>
</dbReference>
<evidence type="ECO:0000259" key="4">
    <source>
        <dbReference type="PROSITE" id="PS01124"/>
    </source>
</evidence>
<dbReference type="GO" id="GO:0043565">
    <property type="term" value="F:sequence-specific DNA binding"/>
    <property type="evidence" value="ECO:0007669"/>
    <property type="project" value="InterPro"/>
</dbReference>
<dbReference type="RefSeq" id="WP_310409379.1">
    <property type="nucleotide sequence ID" value="NZ_JAVDYC010000001.1"/>
</dbReference>
<dbReference type="Gene3D" id="1.10.10.60">
    <property type="entry name" value="Homeodomain-like"/>
    <property type="match status" value="2"/>
</dbReference>
<dbReference type="Pfam" id="PF12833">
    <property type="entry name" value="HTH_18"/>
    <property type="match status" value="1"/>
</dbReference>
<keyword evidence="6" id="KW-1185">Reference proteome</keyword>
<organism evidence="5 6">
    <name type="scientific">Catenuloplanes niger</name>
    <dbReference type="NCBI Taxonomy" id="587534"/>
    <lineage>
        <taxon>Bacteria</taxon>
        <taxon>Bacillati</taxon>
        <taxon>Actinomycetota</taxon>
        <taxon>Actinomycetes</taxon>
        <taxon>Micromonosporales</taxon>
        <taxon>Micromonosporaceae</taxon>
        <taxon>Catenuloplanes</taxon>
    </lineage>
</organism>
<evidence type="ECO:0000256" key="2">
    <source>
        <dbReference type="ARBA" id="ARBA00023125"/>
    </source>
</evidence>
<dbReference type="PANTHER" id="PTHR46796">
    <property type="entry name" value="HTH-TYPE TRANSCRIPTIONAL ACTIVATOR RHAS-RELATED"/>
    <property type="match status" value="1"/>
</dbReference>
<feature type="domain" description="HTH araC/xylS-type" evidence="4">
    <location>
        <begin position="203"/>
        <end position="301"/>
    </location>
</feature>
<gene>
    <name evidence="5" type="ORF">J2S44_000995</name>
</gene>
<keyword evidence="2 5" id="KW-0238">DNA-binding</keyword>
<dbReference type="Proteomes" id="UP001183629">
    <property type="component" value="Unassembled WGS sequence"/>
</dbReference>
<keyword evidence="3" id="KW-0804">Transcription</keyword>
<evidence type="ECO:0000256" key="1">
    <source>
        <dbReference type="ARBA" id="ARBA00023015"/>
    </source>
</evidence>
<dbReference type="InterPro" id="IPR018060">
    <property type="entry name" value="HTH_AraC"/>
</dbReference>
<evidence type="ECO:0000313" key="6">
    <source>
        <dbReference type="Proteomes" id="UP001183629"/>
    </source>
</evidence>
<protein>
    <submittedName>
        <fullName evidence="5">AraC-like DNA-binding protein</fullName>
    </submittedName>
</protein>
<reference evidence="5 6" key="1">
    <citation type="submission" date="2023-07" db="EMBL/GenBank/DDBJ databases">
        <title>Sequencing the genomes of 1000 actinobacteria strains.</title>
        <authorList>
            <person name="Klenk H.-P."/>
        </authorList>
    </citation>
    <scope>NUCLEOTIDE SEQUENCE [LARGE SCALE GENOMIC DNA]</scope>
    <source>
        <strain evidence="5 6">DSM 44711</strain>
    </source>
</reference>
<dbReference type="SUPFAM" id="SSF51182">
    <property type="entry name" value="RmlC-like cupins"/>
    <property type="match status" value="1"/>
</dbReference>
<dbReference type="Pfam" id="PF12852">
    <property type="entry name" value="Cupin_6"/>
    <property type="match status" value="1"/>
</dbReference>
<dbReference type="InterPro" id="IPR011051">
    <property type="entry name" value="RmlC_Cupin_sf"/>
</dbReference>
<evidence type="ECO:0000313" key="5">
    <source>
        <dbReference type="EMBL" id="MDR7320745.1"/>
    </source>
</evidence>
<dbReference type="SMART" id="SM00342">
    <property type="entry name" value="HTH_ARAC"/>
    <property type="match status" value="1"/>
</dbReference>
<evidence type="ECO:0000256" key="3">
    <source>
        <dbReference type="ARBA" id="ARBA00023163"/>
    </source>
</evidence>
<dbReference type="EMBL" id="JAVDYC010000001">
    <property type="protein sequence ID" value="MDR7320745.1"/>
    <property type="molecule type" value="Genomic_DNA"/>
</dbReference>
<dbReference type="InterPro" id="IPR009057">
    <property type="entry name" value="Homeodomain-like_sf"/>
</dbReference>
<dbReference type="GO" id="GO:0003700">
    <property type="term" value="F:DNA-binding transcription factor activity"/>
    <property type="evidence" value="ECO:0007669"/>
    <property type="project" value="InterPro"/>
</dbReference>